<gene>
    <name evidence="1" type="ORF">Pcinc_041034</name>
</gene>
<evidence type="ECO:0000313" key="2">
    <source>
        <dbReference type="Proteomes" id="UP001286313"/>
    </source>
</evidence>
<dbReference type="AlphaFoldDB" id="A0AAE1BKD6"/>
<name>A0AAE1BKD6_PETCI</name>
<dbReference type="EMBL" id="JAWQEG010007455">
    <property type="protein sequence ID" value="KAK3852376.1"/>
    <property type="molecule type" value="Genomic_DNA"/>
</dbReference>
<protein>
    <submittedName>
        <fullName evidence="1">Uncharacterized protein</fullName>
    </submittedName>
</protein>
<dbReference type="Proteomes" id="UP001286313">
    <property type="component" value="Unassembled WGS sequence"/>
</dbReference>
<proteinExistence type="predicted"/>
<reference evidence="1" key="1">
    <citation type="submission" date="2023-10" db="EMBL/GenBank/DDBJ databases">
        <title>Genome assemblies of two species of porcelain crab, Petrolisthes cinctipes and Petrolisthes manimaculis (Anomura: Porcellanidae).</title>
        <authorList>
            <person name="Angst P."/>
        </authorList>
    </citation>
    <scope>NUCLEOTIDE SEQUENCE</scope>
    <source>
        <strain evidence="1">PB745_01</strain>
        <tissue evidence="1">Gill</tissue>
    </source>
</reference>
<comment type="caution">
    <text evidence="1">The sequence shown here is derived from an EMBL/GenBank/DDBJ whole genome shotgun (WGS) entry which is preliminary data.</text>
</comment>
<accession>A0AAE1BKD6</accession>
<sequence>MSEVRGAPPAHNSRRCVPSCGVSLSQPAADTLTCFSAAGGAAAAVTAAGVPPPGGVWSPGPGPQGAMLEAQQGNSNAGGGVLSLLSSMEQRGGLVLNPPLAALTTMADMKTLYAQGPAKSLSPQSPQQVSPQLSPQDVVAASYCGATMTTSSLSTPHNIESILSRPGPLNPASPGLCGMGQMGSVGLGRLGAGVGLYGGLAGKMADLARPSSLYWPGVQGMLQNPLFWRERLQATHGGDDLHLGYTGMKLMSNV</sequence>
<keyword evidence="2" id="KW-1185">Reference proteome</keyword>
<evidence type="ECO:0000313" key="1">
    <source>
        <dbReference type="EMBL" id="KAK3852376.1"/>
    </source>
</evidence>
<organism evidence="1 2">
    <name type="scientific">Petrolisthes cinctipes</name>
    <name type="common">Flat porcelain crab</name>
    <dbReference type="NCBI Taxonomy" id="88211"/>
    <lineage>
        <taxon>Eukaryota</taxon>
        <taxon>Metazoa</taxon>
        <taxon>Ecdysozoa</taxon>
        <taxon>Arthropoda</taxon>
        <taxon>Crustacea</taxon>
        <taxon>Multicrustacea</taxon>
        <taxon>Malacostraca</taxon>
        <taxon>Eumalacostraca</taxon>
        <taxon>Eucarida</taxon>
        <taxon>Decapoda</taxon>
        <taxon>Pleocyemata</taxon>
        <taxon>Anomura</taxon>
        <taxon>Galatheoidea</taxon>
        <taxon>Porcellanidae</taxon>
        <taxon>Petrolisthes</taxon>
    </lineage>
</organism>